<evidence type="ECO:0008006" key="3">
    <source>
        <dbReference type="Google" id="ProtNLM"/>
    </source>
</evidence>
<keyword evidence="2" id="KW-1185">Reference proteome</keyword>
<dbReference type="Gene3D" id="3.30.710.10">
    <property type="entry name" value="Potassium Channel Kv1.1, Chain A"/>
    <property type="match status" value="1"/>
</dbReference>
<dbReference type="OrthoDB" id="10382130at2759"/>
<comment type="caution">
    <text evidence="1">The sequence shown here is derived from an EMBL/GenBank/DDBJ whole genome shotgun (WGS) entry which is preliminary data.</text>
</comment>
<dbReference type="Proteomes" id="UP000660729">
    <property type="component" value="Unassembled WGS sequence"/>
</dbReference>
<evidence type="ECO:0000313" key="1">
    <source>
        <dbReference type="EMBL" id="KAF7190565.1"/>
    </source>
</evidence>
<dbReference type="AlphaFoldDB" id="A0A8H6VKZ4"/>
<gene>
    <name evidence="1" type="ORF">HII31_07724</name>
</gene>
<protein>
    <recommendedName>
        <fullName evidence="3">BTB domain-containing protein</fullName>
    </recommendedName>
</protein>
<evidence type="ECO:0000313" key="2">
    <source>
        <dbReference type="Proteomes" id="UP000660729"/>
    </source>
</evidence>
<dbReference type="EMBL" id="JABCIY010000168">
    <property type="protein sequence ID" value="KAF7190565.1"/>
    <property type="molecule type" value="Genomic_DNA"/>
</dbReference>
<organism evidence="1 2">
    <name type="scientific">Pseudocercospora fuligena</name>
    <dbReference type="NCBI Taxonomy" id="685502"/>
    <lineage>
        <taxon>Eukaryota</taxon>
        <taxon>Fungi</taxon>
        <taxon>Dikarya</taxon>
        <taxon>Ascomycota</taxon>
        <taxon>Pezizomycotina</taxon>
        <taxon>Dothideomycetes</taxon>
        <taxon>Dothideomycetidae</taxon>
        <taxon>Mycosphaerellales</taxon>
        <taxon>Mycosphaerellaceae</taxon>
        <taxon>Pseudocercospora</taxon>
    </lineage>
</organism>
<sequence length="220" mass="24928">MVQRIYHTSELADLVVQSDTRAFKAHRDIVFELLPSLQATCVATPEDCLPFFVRIPASEQVVEAMLRHLYQLDVILPFEDLDDAPSVAEAGRLALDFANGNCLIHACEGLLTCTKYGIHELADRFQRAILGCMFFARDADDLLPMADMAHSFSDKMVPEELMISWKLDVSDKLVYTTLVILAFEADRIGGEYDVTGDEIEEIIGLETMRRKFETAHRRQR</sequence>
<accession>A0A8H6VKZ4</accession>
<dbReference type="InterPro" id="IPR011333">
    <property type="entry name" value="SKP1/BTB/POZ_sf"/>
</dbReference>
<proteinExistence type="predicted"/>
<name>A0A8H6VKZ4_9PEZI</name>
<reference evidence="1" key="1">
    <citation type="submission" date="2020-04" db="EMBL/GenBank/DDBJ databases">
        <title>Draft genome resource of the tomato pathogen Pseudocercospora fuligena.</title>
        <authorList>
            <person name="Zaccaron A."/>
        </authorList>
    </citation>
    <scope>NUCLEOTIDE SEQUENCE</scope>
    <source>
        <strain evidence="1">PF001</strain>
    </source>
</reference>